<evidence type="ECO:0000256" key="4">
    <source>
        <dbReference type="ARBA" id="ARBA00022519"/>
    </source>
</evidence>
<dbReference type="Pfam" id="PF12832">
    <property type="entry name" value="MFS_1_like"/>
    <property type="match status" value="1"/>
</dbReference>
<keyword evidence="6 8" id="KW-1133">Transmembrane helix</keyword>
<accession>A0A6N6MPF9</accession>
<evidence type="ECO:0000259" key="9">
    <source>
        <dbReference type="PROSITE" id="PS50850"/>
    </source>
</evidence>
<keyword evidence="3" id="KW-1003">Cell membrane</keyword>
<name>A0A6N6MPF9_9HYPH</name>
<dbReference type="SUPFAM" id="SSF103473">
    <property type="entry name" value="MFS general substrate transporter"/>
    <property type="match status" value="1"/>
</dbReference>
<evidence type="ECO:0000313" key="11">
    <source>
        <dbReference type="Proteomes" id="UP000441523"/>
    </source>
</evidence>
<dbReference type="GO" id="GO:0030395">
    <property type="term" value="F:lactose binding"/>
    <property type="evidence" value="ECO:0007669"/>
    <property type="project" value="TreeGrafter"/>
</dbReference>
<comment type="caution">
    <text evidence="10">The sequence shown here is derived from an EMBL/GenBank/DDBJ whole genome shotgun (WGS) entry which is preliminary data.</text>
</comment>
<evidence type="ECO:0000256" key="5">
    <source>
        <dbReference type="ARBA" id="ARBA00022692"/>
    </source>
</evidence>
<dbReference type="Proteomes" id="UP000441523">
    <property type="component" value="Unassembled WGS sequence"/>
</dbReference>
<organism evidence="10 11">
    <name type="scientific">Methylobacterium planeticum</name>
    <dbReference type="NCBI Taxonomy" id="2615211"/>
    <lineage>
        <taxon>Bacteria</taxon>
        <taxon>Pseudomonadati</taxon>
        <taxon>Pseudomonadota</taxon>
        <taxon>Alphaproteobacteria</taxon>
        <taxon>Hyphomicrobiales</taxon>
        <taxon>Methylobacteriaceae</taxon>
        <taxon>Methylobacterium</taxon>
    </lineage>
</organism>
<feature type="transmembrane region" description="Helical" evidence="8">
    <location>
        <begin position="373"/>
        <end position="391"/>
    </location>
</feature>
<keyword evidence="4" id="KW-0997">Cell inner membrane</keyword>
<feature type="transmembrane region" description="Helical" evidence="8">
    <location>
        <begin position="142"/>
        <end position="162"/>
    </location>
</feature>
<evidence type="ECO:0000256" key="6">
    <source>
        <dbReference type="ARBA" id="ARBA00022989"/>
    </source>
</evidence>
<gene>
    <name evidence="10" type="ORF">F6X51_17040</name>
</gene>
<dbReference type="EMBL" id="VZZJ01000015">
    <property type="protein sequence ID" value="KAB1072133.1"/>
    <property type="molecule type" value="Genomic_DNA"/>
</dbReference>
<reference evidence="10 11" key="1">
    <citation type="submission" date="2019-09" db="EMBL/GenBank/DDBJ databases">
        <title>YIM 132548 draft genome.</title>
        <authorList>
            <person name="Jiang L."/>
        </authorList>
    </citation>
    <scope>NUCLEOTIDE SEQUENCE [LARGE SCALE GENOMIC DNA]</scope>
    <source>
        <strain evidence="10 11">YIM 132548</strain>
    </source>
</reference>
<feature type="transmembrane region" description="Helical" evidence="8">
    <location>
        <begin position="106"/>
        <end position="130"/>
    </location>
</feature>
<proteinExistence type="predicted"/>
<evidence type="ECO:0000256" key="3">
    <source>
        <dbReference type="ARBA" id="ARBA00022475"/>
    </source>
</evidence>
<dbReference type="PANTHER" id="PTHR23522:SF10">
    <property type="entry name" value="3-PHENYLPROPIONIC ACID TRANSPORTER-RELATED"/>
    <property type="match status" value="1"/>
</dbReference>
<keyword evidence="7 8" id="KW-0472">Membrane</keyword>
<dbReference type="Gene3D" id="1.20.1250.20">
    <property type="entry name" value="MFS general substrate transporter like domains"/>
    <property type="match status" value="2"/>
</dbReference>
<evidence type="ECO:0000256" key="8">
    <source>
        <dbReference type="SAM" id="Phobius"/>
    </source>
</evidence>
<evidence type="ECO:0000313" key="10">
    <source>
        <dbReference type="EMBL" id="KAB1072133.1"/>
    </source>
</evidence>
<dbReference type="InterPro" id="IPR024989">
    <property type="entry name" value="MFS_assoc_dom"/>
</dbReference>
<dbReference type="PANTHER" id="PTHR23522">
    <property type="entry name" value="BLL5896 PROTEIN"/>
    <property type="match status" value="1"/>
</dbReference>
<keyword evidence="2" id="KW-0813">Transport</keyword>
<dbReference type="InterPro" id="IPR026032">
    <property type="entry name" value="HcaT-like"/>
</dbReference>
<feature type="transmembrane region" description="Helical" evidence="8">
    <location>
        <begin position="12"/>
        <end position="31"/>
    </location>
</feature>
<keyword evidence="5 8" id="KW-0812">Transmembrane</keyword>
<feature type="transmembrane region" description="Helical" evidence="8">
    <location>
        <begin position="255"/>
        <end position="276"/>
    </location>
</feature>
<evidence type="ECO:0000256" key="2">
    <source>
        <dbReference type="ARBA" id="ARBA00022448"/>
    </source>
</evidence>
<dbReference type="AlphaFoldDB" id="A0A6N6MPF9"/>
<dbReference type="RefSeq" id="WP_150964878.1">
    <property type="nucleotide sequence ID" value="NZ_VZZJ01000015.1"/>
</dbReference>
<dbReference type="PIRSF" id="PIRSF004925">
    <property type="entry name" value="HcaT"/>
    <property type="match status" value="1"/>
</dbReference>
<evidence type="ECO:0000256" key="1">
    <source>
        <dbReference type="ARBA" id="ARBA00004429"/>
    </source>
</evidence>
<dbReference type="NCBIfam" id="NF037955">
    <property type="entry name" value="mfs"/>
    <property type="match status" value="1"/>
</dbReference>
<dbReference type="InterPro" id="IPR020846">
    <property type="entry name" value="MFS_dom"/>
</dbReference>
<keyword evidence="11" id="KW-1185">Reference proteome</keyword>
<dbReference type="InterPro" id="IPR036259">
    <property type="entry name" value="MFS_trans_sf"/>
</dbReference>
<comment type="subcellular location">
    <subcellularLocation>
        <location evidence="1">Cell inner membrane</location>
        <topology evidence="1">Multi-pass membrane protein</topology>
    </subcellularLocation>
</comment>
<feature type="transmembrane region" description="Helical" evidence="8">
    <location>
        <begin position="82"/>
        <end position="100"/>
    </location>
</feature>
<dbReference type="GO" id="GO:0005886">
    <property type="term" value="C:plasma membrane"/>
    <property type="evidence" value="ECO:0007669"/>
    <property type="project" value="UniProtKB-SubCell"/>
</dbReference>
<feature type="transmembrane region" description="Helical" evidence="8">
    <location>
        <begin position="168"/>
        <end position="190"/>
    </location>
</feature>
<evidence type="ECO:0000256" key="7">
    <source>
        <dbReference type="ARBA" id="ARBA00023136"/>
    </source>
</evidence>
<feature type="transmembrane region" description="Helical" evidence="8">
    <location>
        <begin position="342"/>
        <end position="367"/>
    </location>
</feature>
<dbReference type="PROSITE" id="PS50850">
    <property type="entry name" value="MFS"/>
    <property type="match status" value="1"/>
</dbReference>
<dbReference type="GO" id="GO:0015528">
    <property type="term" value="F:lactose:proton symporter activity"/>
    <property type="evidence" value="ECO:0007669"/>
    <property type="project" value="TreeGrafter"/>
</dbReference>
<feature type="domain" description="Major facilitator superfamily (MFS) profile" evidence="9">
    <location>
        <begin position="12"/>
        <end position="395"/>
    </location>
</feature>
<protein>
    <submittedName>
        <fullName evidence="10">MFS transporter</fullName>
    </submittedName>
</protein>
<sequence length="395" mass="39048">MGRIGGSGAAGAAGGLARFLLLYGALYGAYGSLSPVLPNVLAARGLSPTEIGFVLSGATLTRLVAGPLAGRAADRRGAARPILALGAGLAGVAALAHLAGHGFPALLALGLAYAVATAPLAPLADALALAAAGGGRAFEYGWVRGAGSAAFIGATSLVGALIAAYGLAAALVTGGLLFLATGLAAGFLPAGAPGREPEGMPVSGPWQGFAELLRQPAFRRTVLVAALVIGAHALHDAFAMLLWRGAGIGAGAAGLLWSEAVAAEVLVFLLAGPWLLARIGLRGGLVLAALAGALRWAVMAGTTALPWLAAVQLLHGLSFALLHLACLGLIERVVPPRLRATALTLYGTVGLGLAGAAVTLAAGPLFAAYGAHAFWAMAALSLLAVPLAYRLPPQP</sequence>
<feature type="transmembrane region" description="Helical" evidence="8">
    <location>
        <begin position="283"/>
        <end position="301"/>
    </location>
</feature>
<feature type="transmembrane region" description="Helical" evidence="8">
    <location>
        <begin position="222"/>
        <end position="243"/>
    </location>
</feature>
<feature type="transmembrane region" description="Helical" evidence="8">
    <location>
        <begin position="307"/>
        <end position="330"/>
    </location>
</feature>